<evidence type="ECO:0000313" key="1">
    <source>
        <dbReference type="EMBL" id="QDV32943.1"/>
    </source>
</evidence>
<gene>
    <name evidence="1" type="ORF">ElP_07850</name>
</gene>
<dbReference type="KEGG" id="tpla:ElP_07850"/>
<keyword evidence="2" id="KW-1185">Reference proteome</keyword>
<dbReference type="EMBL" id="CP036426">
    <property type="protein sequence ID" value="QDV32943.1"/>
    <property type="molecule type" value="Genomic_DNA"/>
</dbReference>
<evidence type="ECO:0008006" key="3">
    <source>
        <dbReference type="Google" id="ProtNLM"/>
    </source>
</evidence>
<evidence type="ECO:0000313" key="2">
    <source>
        <dbReference type="Proteomes" id="UP000317835"/>
    </source>
</evidence>
<name>A0A518GWI8_9BACT</name>
<dbReference type="Proteomes" id="UP000317835">
    <property type="component" value="Chromosome"/>
</dbReference>
<protein>
    <recommendedName>
        <fullName evidence="3">PEGA domain protein</fullName>
    </recommendedName>
</protein>
<sequence length="131" mass="14191">MFVRPLLLVFAKSPILGQAAQSVAAGVLGMTMLSSIVAHSKGTSGEVVLHVVEPDVEVIFGGESFRVEGRRYEPIVRELSPGGHRLRVERDGRVLQDEHFRVERGGFLVLTAWDANGKDREAAGSGSPNVR</sequence>
<accession>A0A518GWI8</accession>
<dbReference type="AlphaFoldDB" id="A0A518GWI8"/>
<reference evidence="1 2" key="1">
    <citation type="submission" date="2019-02" db="EMBL/GenBank/DDBJ databases">
        <title>Deep-cultivation of Planctomycetes and their phenomic and genomic characterization uncovers novel biology.</title>
        <authorList>
            <person name="Wiegand S."/>
            <person name="Jogler M."/>
            <person name="Boedeker C."/>
            <person name="Pinto D."/>
            <person name="Vollmers J."/>
            <person name="Rivas-Marin E."/>
            <person name="Kohn T."/>
            <person name="Peeters S.H."/>
            <person name="Heuer A."/>
            <person name="Rast P."/>
            <person name="Oberbeckmann S."/>
            <person name="Bunk B."/>
            <person name="Jeske O."/>
            <person name="Meyerdierks A."/>
            <person name="Storesund J.E."/>
            <person name="Kallscheuer N."/>
            <person name="Luecker S."/>
            <person name="Lage O.M."/>
            <person name="Pohl T."/>
            <person name="Merkel B.J."/>
            <person name="Hornburger P."/>
            <person name="Mueller R.-W."/>
            <person name="Bruemmer F."/>
            <person name="Labrenz M."/>
            <person name="Spormann A.M."/>
            <person name="Op den Camp H."/>
            <person name="Overmann J."/>
            <person name="Amann R."/>
            <person name="Jetten M.S.M."/>
            <person name="Mascher T."/>
            <person name="Medema M.H."/>
            <person name="Devos D.P."/>
            <person name="Kaster A.-K."/>
            <person name="Ovreas L."/>
            <person name="Rohde M."/>
            <person name="Galperin M.Y."/>
            <person name="Jogler C."/>
        </authorList>
    </citation>
    <scope>NUCLEOTIDE SEQUENCE [LARGE SCALE GENOMIC DNA]</scope>
    <source>
        <strain evidence="1 2">ElP</strain>
    </source>
</reference>
<organism evidence="1 2">
    <name type="scientific">Tautonia plasticadhaerens</name>
    <dbReference type="NCBI Taxonomy" id="2527974"/>
    <lineage>
        <taxon>Bacteria</taxon>
        <taxon>Pseudomonadati</taxon>
        <taxon>Planctomycetota</taxon>
        <taxon>Planctomycetia</taxon>
        <taxon>Isosphaerales</taxon>
        <taxon>Isosphaeraceae</taxon>
        <taxon>Tautonia</taxon>
    </lineage>
</organism>
<dbReference type="RefSeq" id="WP_145267378.1">
    <property type="nucleotide sequence ID" value="NZ_CP036426.1"/>
</dbReference>
<proteinExistence type="predicted"/>